<sequence length="77" mass="8468">MAGPCIVAIDHQEVSVGYCIFGQVHSIQGQDYVSGFCDARVGFDAGIVYRWTFKDGKFACGVYTLDGIRLNICGWLK</sequence>
<accession>A0A6G9LFN3</accession>
<dbReference type="EMBL" id="MT108723">
    <property type="protein sequence ID" value="QIQ64420.1"/>
    <property type="molecule type" value="Genomic_DNA"/>
</dbReference>
<proteinExistence type="predicted"/>
<protein>
    <submittedName>
        <fullName evidence="1">Uncharacterized protein</fullName>
    </submittedName>
</protein>
<gene>
    <name evidence="1" type="ORF">Epa1_p69</name>
</gene>
<organism evidence="1 2">
    <name type="scientific">Pseudomonas phage Epa1</name>
    <dbReference type="NCBI Taxonomy" id="2719568"/>
    <lineage>
        <taxon>Viruses</taxon>
        <taxon>Duplodnaviria</taxon>
        <taxon>Heunggongvirae</taxon>
        <taxon>Uroviricota</taxon>
        <taxon>Caudoviricetes</taxon>
        <taxon>Bruynoghevirus</taxon>
        <taxon>Bruynoghevirus PaP3</taxon>
    </lineage>
</organism>
<reference evidence="1 2" key="1">
    <citation type="submission" date="2020-02" db="EMBL/GenBank/DDBJ databases">
        <title>Complete Genome Sequences of Nine Phages Lytic against Multidrug-Resistant Pseudomonas aeruginosa.</title>
        <authorList>
            <person name="Farlow J."/>
            <person name="Freyberger H.R."/>
            <person name="He Y."/>
            <person name="Ward A.M."/>
            <person name="Rutvisuttinunt W."/>
            <person name="Li T."/>
            <person name="Jacobs A.C."/>
            <person name="Nikolich M.P."/>
            <person name="Filippov A."/>
        </authorList>
    </citation>
    <scope>NUCLEOTIDE SEQUENCE [LARGE SCALE GENOMIC DNA]</scope>
</reference>
<evidence type="ECO:0000313" key="2">
    <source>
        <dbReference type="Proteomes" id="UP000502495"/>
    </source>
</evidence>
<name>A0A6G9LFN3_9CAUD</name>
<dbReference type="Proteomes" id="UP000502495">
    <property type="component" value="Segment"/>
</dbReference>
<evidence type="ECO:0000313" key="1">
    <source>
        <dbReference type="EMBL" id="QIQ64420.1"/>
    </source>
</evidence>